<feature type="binding site" evidence="18">
    <location>
        <position position="18"/>
    </location>
    <ligand>
        <name>Zn(2+)</name>
        <dbReference type="ChEBI" id="CHEBI:29105"/>
    </ligand>
</feature>
<keyword evidence="10 18" id="KW-0863">Zinc-finger</keyword>
<dbReference type="RefSeq" id="WP_235030480.1">
    <property type="nucleotide sequence ID" value="NZ_FNVT01000009.1"/>
</dbReference>
<evidence type="ECO:0000256" key="5">
    <source>
        <dbReference type="ARBA" id="ARBA00011664"/>
    </source>
</evidence>
<evidence type="ECO:0000256" key="9">
    <source>
        <dbReference type="ARBA" id="ARBA00022741"/>
    </source>
</evidence>
<evidence type="ECO:0000256" key="8">
    <source>
        <dbReference type="ARBA" id="ARBA00022679"/>
    </source>
</evidence>
<evidence type="ECO:0000313" key="21">
    <source>
        <dbReference type="EMBL" id="SEG95485.1"/>
    </source>
</evidence>
<keyword evidence="7 17" id="KW-0444">Lipid biosynthesis</keyword>
<comment type="caution">
    <text evidence="18">Lacks conserved residue(s) required for the propagation of feature annotation.</text>
</comment>
<dbReference type="GO" id="GO:0003989">
    <property type="term" value="F:acetyl-CoA carboxylase activity"/>
    <property type="evidence" value="ECO:0007669"/>
    <property type="project" value="InterPro"/>
</dbReference>
<dbReference type="InterPro" id="IPR011763">
    <property type="entry name" value="COA_CT_C"/>
</dbReference>
<accession>A0A1H6EFB0</accession>
<dbReference type="GO" id="GO:2001295">
    <property type="term" value="P:malonyl-CoA biosynthetic process"/>
    <property type="evidence" value="ECO:0007669"/>
    <property type="project" value="UniProtKB-UniRule"/>
</dbReference>
<feature type="binding site" evidence="18">
    <location>
        <position position="33"/>
    </location>
    <ligand>
        <name>Zn(2+)</name>
        <dbReference type="ChEBI" id="CHEBI:29105"/>
    </ligand>
</feature>
<evidence type="ECO:0000259" key="20">
    <source>
        <dbReference type="PROSITE" id="PS50989"/>
    </source>
</evidence>
<comment type="subcellular location">
    <subcellularLocation>
        <location evidence="1 17">Cytoplasm</location>
    </subcellularLocation>
</comment>
<keyword evidence="13 17" id="KW-0443">Lipid metabolism</keyword>
<keyword evidence="8 17" id="KW-0808">Transferase</keyword>
<evidence type="ECO:0000256" key="15">
    <source>
        <dbReference type="ARBA" id="ARBA00025280"/>
    </source>
</evidence>
<sequence length="559" mass="59857">MLSRIGDQAEQWRKCPKCGAWLSRERLRQAGICLECGHYFRLGAHDRIAQLVEDGSFQEFGEDLTATDPLDFTDRLPYPERLRQAITDTGLAEAVVTGTARMGGHDVVVAVLDFDFLGGSMGAVVGDKIVYAAEHALRAHVPLLAVSASGGARMQEGVISLVQMARTAAAIGRLRKAGVPYISVLTDPVYGGVAASFAALGDVIVAEEGARAGFTGPRVIAQTMAQELPDGFQRAEFLKEQGHVDLVIARSRLPELLGRLVEFTAVPDEYTFEPDAAPRRTPRQDDPDPWAAVRAVRDTARPDPRAYIDRVWTGFVELGGDRWSGDDPALCGGLAWLDGVPTVVLGHRKGSDPARLPEHNYGMSHPAGYRKAVRLMELAQRWGLPVITLIDTPGAYPGVTAEQDNQSGAIAETLLMAAGVAIPVLCVVTGEGGSGGALALAVGDRLLMQENATLSVISPEGCAAILFNDSAHAPEAARALHLRAADLHRLGLVDAIVPEPPEGAGADPDAAARLLAGELREHLAPLLATAPEDLVARRWRRLHDLDRRWCTRLASETEG</sequence>
<dbReference type="EMBL" id="FNVT01000009">
    <property type="protein sequence ID" value="SEG95485.1"/>
    <property type="molecule type" value="Genomic_DNA"/>
</dbReference>
<feature type="binding site" evidence="18">
    <location>
        <position position="36"/>
    </location>
    <ligand>
        <name>Zn(2+)</name>
        <dbReference type="ChEBI" id="CHEBI:29105"/>
    </ligand>
</feature>
<proteinExistence type="inferred from homology"/>
<dbReference type="InterPro" id="IPR001095">
    <property type="entry name" value="Acetyl_CoA_COase_a_su"/>
</dbReference>
<dbReference type="GO" id="GO:0006633">
    <property type="term" value="P:fatty acid biosynthetic process"/>
    <property type="evidence" value="ECO:0007669"/>
    <property type="project" value="UniProtKB-KW"/>
</dbReference>
<dbReference type="UniPathway" id="UPA00655">
    <property type="reaction ID" value="UER00711"/>
</dbReference>
<keyword evidence="12 17" id="KW-0067">ATP-binding</keyword>
<comment type="similarity">
    <text evidence="3">In the C-terminal section; belongs to the AccA family.</text>
</comment>
<comment type="cofactor">
    <cofactor evidence="18">
        <name>Zn(2+)</name>
        <dbReference type="ChEBI" id="CHEBI:29105"/>
    </cofactor>
    <text evidence="18">Binds 1 zinc ion per subunit.</text>
</comment>
<comment type="similarity">
    <text evidence="4">In the N-terminal section; belongs to the AccD/PCCB family.</text>
</comment>
<dbReference type="InterPro" id="IPR011762">
    <property type="entry name" value="COA_CT_N"/>
</dbReference>
<comment type="similarity">
    <text evidence="17">Belongs to the AccA family.</text>
</comment>
<evidence type="ECO:0000256" key="1">
    <source>
        <dbReference type="ARBA" id="ARBA00004496"/>
    </source>
</evidence>
<evidence type="ECO:0000256" key="2">
    <source>
        <dbReference type="ARBA" id="ARBA00004956"/>
    </source>
</evidence>
<evidence type="ECO:0000256" key="18">
    <source>
        <dbReference type="HAMAP-Rule" id="MF_01395"/>
    </source>
</evidence>
<keyword evidence="11 17" id="KW-0276">Fatty acid metabolism</keyword>
<evidence type="ECO:0000259" key="19">
    <source>
        <dbReference type="PROSITE" id="PS50980"/>
    </source>
</evidence>
<evidence type="ECO:0000256" key="12">
    <source>
        <dbReference type="ARBA" id="ARBA00022840"/>
    </source>
</evidence>
<dbReference type="PRINTS" id="PR01069">
    <property type="entry name" value="ACCCTRFRASEA"/>
</dbReference>
<evidence type="ECO:0000256" key="4">
    <source>
        <dbReference type="ARBA" id="ARBA00010284"/>
    </source>
</evidence>
<evidence type="ECO:0000256" key="13">
    <source>
        <dbReference type="ARBA" id="ARBA00023098"/>
    </source>
</evidence>
<dbReference type="PANTHER" id="PTHR42853:SF3">
    <property type="entry name" value="ACETYL-COENZYME A CARBOXYLASE CARBOXYL TRANSFERASE SUBUNIT ALPHA, CHLOROPLASTIC"/>
    <property type="match status" value="1"/>
</dbReference>
<dbReference type="PROSITE" id="PS50989">
    <property type="entry name" value="COA_CT_CTER"/>
    <property type="match status" value="1"/>
</dbReference>
<dbReference type="InterPro" id="IPR000438">
    <property type="entry name" value="Acetyl_CoA_COase_Trfase_b_su"/>
</dbReference>
<dbReference type="GO" id="GO:0008270">
    <property type="term" value="F:zinc ion binding"/>
    <property type="evidence" value="ECO:0007669"/>
    <property type="project" value="UniProtKB-UniRule"/>
</dbReference>
<dbReference type="GO" id="GO:0005524">
    <property type="term" value="F:ATP binding"/>
    <property type="evidence" value="ECO:0007669"/>
    <property type="project" value="UniProtKB-KW"/>
</dbReference>
<keyword evidence="18" id="KW-0862">Zinc</keyword>
<comment type="function">
    <text evidence="15 18">Component of the acetyl coenzyme A carboxylase (ACC) complex. Biotin carboxylase (BC) catalyzes the carboxylation of biotin on its carrier protein (BCCP) and then the CO(2) group is transferred by the transcarboxylase to acetyl-CoA to form malonyl-CoA.</text>
</comment>
<dbReference type="GO" id="GO:0016743">
    <property type="term" value="F:carboxyl- or carbamoyltransferase activity"/>
    <property type="evidence" value="ECO:0007669"/>
    <property type="project" value="UniProtKB-UniRule"/>
</dbReference>
<dbReference type="AlphaFoldDB" id="A0A1H6EFB0"/>
<dbReference type="EC" id="2.1.3.15" evidence="17"/>
<dbReference type="HAMAP" id="MF_01395">
    <property type="entry name" value="AcetylCoA_CT_beta"/>
    <property type="match status" value="1"/>
</dbReference>
<keyword evidence="9 17" id="KW-0547">Nucleotide-binding</keyword>
<evidence type="ECO:0000256" key="17">
    <source>
        <dbReference type="HAMAP-Rule" id="MF_00823"/>
    </source>
</evidence>
<dbReference type="Gene3D" id="3.90.226.10">
    <property type="entry name" value="2-enoyl-CoA Hydratase, Chain A, domain 1"/>
    <property type="match status" value="2"/>
</dbReference>
<keyword evidence="18" id="KW-0479">Metal-binding</keyword>
<dbReference type="Pfam" id="PF03255">
    <property type="entry name" value="ACCA"/>
    <property type="match status" value="1"/>
</dbReference>
<evidence type="ECO:0000256" key="10">
    <source>
        <dbReference type="ARBA" id="ARBA00022771"/>
    </source>
</evidence>
<dbReference type="Proteomes" id="UP000236732">
    <property type="component" value="Unassembled WGS sequence"/>
</dbReference>
<evidence type="ECO:0000256" key="14">
    <source>
        <dbReference type="ARBA" id="ARBA00023160"/>
    </source>
</evidence>
<comment type="function">
    <text evidence="17">Component of the acetyl coenzyme A carboxylase (ACC) complex. First, biotin carboxylase catalyzes the carboxylation of biotin on its carrier protein (BCCP) and then the CO(2) group is transferred by the carboxyltransferase to acetyl-CoA to form malonyl-CoA.</text>
</comment>
<comment type="subunit">
    <text evidence="5">Acetyl-CoA carboxylase is a heterotetramer composed of biotin carboxyl carrier protein (AccB), biotin carboxylase (AccC) and two subunits of ACCase subunit beta/alpha.</text>
</comment>
<reference evidence="21 22" key="1">
    <citation type="submission" date="2016-10" db="EMBL/GenBank/DDBJ databases">
        <authorList>
            <person name="de Groot N.N."/>
        </authorList>
    </citation>
    <scope>NUCLEOTIDE SEQUENCE [LARGE SCALE GENOMIC DNA]</scope>
    <source>
        <strain evidence="21 22">CGMCC 4.7037</strain>
    </source>
</reference>
<evidence type="ECO:0000256" key="6">
    <source>
        <dbReference type="ARBA" id="ARBA00022490"/>
    </source>
</evidence>
<keyword evidence="14 17" id="KW-0275">Fatty acid biosynthesis</keyword>
<evidence type="ECO:0000256" key="16">
    <source>
        <dbReference type="ARBA" id="ARBA00049152"/>
    </source>
</evidence>
<dbReference type="InterPro" id="IPR029045">
    <property type="entry name" value="ClpP/crotonase-like_dom_sf"/>
</dbReference>
<dbReference type="PROSITE" id="PS50980">
    <property type="entry name" value="COA_CT_NTER"/>
    <property type="match status" value="1"/>
</dbReference>
<feature type="domain" description="CoA carboxyltransferase C-terminal" evidence="20">
    <location>
        <begin position="278"/>
        <end position="525"/>
    </location>
</feature>
<keyword evidence="22" id="KW-1185">Reference proteome</keyword>
<keyword evidence="6 17" id="KW-0963">Cytoplasm</keyword>
<feature type="binding site" evidence="18">
    <location>
        <position position="15"/>
    </location>
    <ligand>
        <name>Zn(2+)</name>
        <dbReference type="ChEBI" id="CHEBI:29105"/>
    </ligand>
</feature>
<comment type="catalytic activity">
    <reaction evidence="16 17">
        <text>N(6)-carboxybiotinyl-L-lysyl-[protein] + acetyl-CoA = N(6)-biotinyl-L-lysyl-[protein] + malonyl-CoA</text>
        <dbReference type="Rhea" id="RHEA:54728"/>
        <dbReference type="Rhea" id="RHEA-COMP:10505"/>
        <dbReference type="Rhea" id="RHEA-COMP:10506"/>
        <dbReference type="ChEBI" id="CHEBI:57288"/>
        <dbReference type="ChEBI" id="CHEBI:57384"/>
        <dbReference type="ChEBI" id="CHEBI:83144"/>
        <dbReference type="ChEBI" id="CHEBI:83145"/>
        <dbReference type="EC" id="2.1.3.15"/>
    </reaction>
</comment>
<name>A0A1H6EFB0_9ACTN</name>
<feature type="domain" description="CoA carboxyltransferase N-terminal" evidence="19">
    <location>
        <begin position="11"/>
        <end position="279"/>
    </location>
</feature>
<comment type="subunit">
    <text evidence="17">Acetyl-CoA carboxylase is a heterohexamer composed of biotin carboxyl carrier protein (AccB), biotin carboxylase (AccC) and two subunits each of ACCase subunit alpha (AccA) and ACCase subunit beta (AccD).</text>
</comment>
<protein>
    <recommendedName>
        <fullName evidence="17 18">Multifunctional fusion protein</fullName>
    </recommendedName>
    <domain>
        <recommendedName>
            <fullName evidence="17">Acetyl-coenzyme A carboxylase carboxyl transferase subunit alpha</fullName>
            <shortName evidence="17">ACCase subunit alpha</shortName>
            <shortName evidence="17">Acetyl-CoA carboxylase carboxyltransferase subunit alpha</shortName>
            <ecNumber evidence="17">2.1.3.15</ecNumber>
        </recommendedName>
    </domain>
    <domain>
        <recommendedName>
            <fullName evidence="18">Acetyl-coenzyme A carboxylase carboxyl transferase subunit beta</fullName>
            <shortName evidence="18">ACCase subunit beta</shortName>
            <shortName evidence="18">Acetyl-CoA carboxylase carboxyltransferase subunit beta</shortName>
        </recommendedName>
    </domain>
</protein>
<gene>
    <name evidence="17" type="primary">accA</name>
    <name evidence="18" type="synonym">accD</name>
    <name evidence="21" type="ORF">SAMN05444920_10978</name>
</gene>
<evidence type="ECO:0000256" key="3">
    <source>
        <dbReference type="ARBA" id="ARBA00006276"/>
    </source>
</evidence>
<comment type="similarity">
    <text evidence="18">Belongs to the AccD/PCCB family.</text>
</comment>
<evidence type="ECO:0000256" key="7">
    <source>
        <dbReference type="ARBA" id="ARBA00022516"/>
    </source>
</evidence>
<dbReference type="SUPFAM" id="SSF52096">
    <property type="entry name" value="ClpP/crotonase"/>
    <property type="match status" value="2"/>
</dbReference>
<evidence type="ECO:0000256" key="11">
    <source>
        <dbReference type="ARBA" id="ARBA00022832"/>
    </source>
</evidence>
<comment type="pathway">
    <text evidence="2 17">Lipid metabolism; malonyl-CoA biosynthesis; malonyl-CoA from acetyl-CoA: step 1/1.</text>
</comment>
<dbReference type="HAMAP" id="MF_00823">
    <property type="entry name" value="AcetylCoA_CT_alpha"/>
    <property type="match status" value="1"/>
</dbReference>
<dbReference type="GO" id="GO:0009317">
    <property type="term" value="C:acetyl-CoA carboxylase complex"/>
    <property type="evidence" value="ECO:0007669"/>
    <property type="project" value="InterPro"/>
</dbReference>
<dbReference type="PANTHER" id="PTHR42853">
    <property type="entry name" value="ACETYL-COENZYME A CARBOXYLASE CARBOXYL TRANSFERASE SUBUNIT ALPHA"/>
    <property type="match status" value="1"/>
</dbReference>
<organism evidence="21 22">
    <name type="scientific">Nonomuraea solani</name>
    <dbReference type="NCBI Taxonomy" id="1144553"/>
    <lineage>
        <taxon>Bacteria</taxon>
        <taxon>Bacillati</taxon>
        <taxon>Actinomycetota</taxon>
        <taxon>Actinomycetes</taxon>
        <taxon>Streptosporangiales</taxon>
        <taxon>Streptosporangiaceae</taxon>
        <taxon>Nonomuraea</taxon>
    </lineage>
</organism>
<evidence type="ECO:0000313" key="22">
    <source>
        <dbReference type="Proteomes" id="UP000236732"/>
    </source>
</evidence>